<accession>A0AAV2HSB6</accession>
<dbReference type="PANTHER" id="PTHR11783">
    <property type="entry name" value="SULFOTRANSFERASE SULT"/>
    <property type="match status" value="1"/>
</dbReference>
<dbReference type="InterPro" id="IPR027417">
    <property type="entry name" value="P-loop_NTPase"/>
</dbReference>
<evidence type="ECO:0000259" key="3">
    <source>
        <dbReference type="Pfam" id="PF00685"/>
    </source>
</evidence>
<feature type="domain" description="Sulfotransferase" evidence="3">
    <location>
        <begin position="4"/>
        <end position="93"/>
    </location>
</feature>
<feature type="non-terminal residue" evidence="4">
    <location>
        <position position="1"/>
    </location>
</feature>
<proteinExistence type="inferred from homology"/>
<dbReference type="Pfam" id="PF00685">
    <property type="entry name" value="Sulfotransfer_1"/>
    <property type="match status" value="1"/>
</dbReference>
<evidence type="ECO:0000313" key="5">
    <source>
        <dbReference type="Proteomes" id="UP001497497"/>
    </source>
</evidence>
<dbReference type="Proteomes" id="UP001497497">
    <property type="component" value="Unassembled WGS sequence"/>
</dbReference>
<sequence length="111" mass="12857">WDHVIKSNPDHPLLVVRFEDMKKDLPREIRKMAEFLQITLDDQLMEDIATAAGFDVMKQAYQNSNFVTKDFLRKGGVGDWKNWLTVAQSERIDLSTNILEGTPFQTPIYTL</sequence>
<protein>
    <recommendedName>
        <fullName evidence="3">Sulfotransferase domain-containing protein</fullName>
    </recommendedName>
</protein>
<evidence type="ECO:0000313" key="4">
    <source>
        <dbReference type="EMBL" id="CAL1535196.1"/>
    </source>
</evidence>
<evidence type="ECO:0000256" key="1">
    <source>
        <dbReference type="ARBA" id="ARBA00005771"/>
    </source>
</evidence>
<name>A0AAV2HSB6_LYMST</name>
<dbReference type="EMBL" id="CAXITT010000194">
    <property type="protein sequence ID" value="CAL1535196.1"/>
    <property type="molecule type" value="Genomic_DNA"/>
</dbReference>
<keyword evidence="5" id="KW-1185">Reference proteome</keyword>
<reference evidence="4 5" key="1">
    <citation type="submission" date="2024-04" db="EMBL/GenBank/DDBJ databases">
        <authorList>
            <consortium name="Genoscope - CEA"/>
            <person name="William W."/>
        </authorList>
    </citation>
    <scope>NUCLEOTIDE SEQUENCE [LARGE SCALE GENOMIC DNA]</scope>
</reference>
<dbReference type="InterPro" id="IPR000863">
    <property type="entry name" value="Sulfotransferase_dom"/>
</dbReference>
<dbReference type="GO" id="GO:0008146">
    <property type="term" value="F:sulfotransferase activity"/>
    <property type="evidence" value="ECO:0007669"/>
    <property type="project" value="InterPro"/>
</dbReference>
<evidence type="ECO:0000256" key="2">
    <source>
        <dbReference type="ARBA" id="ARBA00022679"/>
    </source>
</evidence>
<keyword evidence="2" id="KW-0808">Transferase</keyword>
<dbReference type="Gene3D" id="3.40.50.300">
    <property type="entry name" value="P-loop containing nucleotide triphosphate hydrolases"/>
    <property type="match status" value="1"/>
</dbReference>
<gene>
    <name evidence="4" type="ORF">GSLYS_00009156001</name>
</gene>
<dbReference type="AlphaFoldDB" id="A0AAV2HSB6"/>
<comment type="similarity">
    <text evidence="1">Belongs to the sulfotransferase 1 family.</text>
</comment>
<organism evidence="4 5">
    <name type="scientific">Lymnaea stagnalis</name>
    <name type="common">Great pond snail</name>
    <name type="synonym">Helix stagnalis</name>
    <dbReference type="NCBI Taxonomy" id="6523"/>
    <lineage>
        <taxon>Eukaryota</taxon>
        <taxon>Metazoa</taxon>
        <taxon>Spiralia</taxon>
        <taxon>Lophotrochozoa</taxon>
        <taxon>Mollusca</taxon>
        <taxon>Gastropoda</taxon>
        <taxon>Heterobranchia</taxon>
        <taxon>Euthyneura</taxon>
        <taxon>Panpulmonata</taxon>
        <taxon>Hygrophila</taxon>
        <taxon>Lymnaeoidea</taxon>
        <taxon>Lymnaeidae</taxon>
        <taxon>Lymnaea</taxon>
    </lineage>
</organism>
<dbReference type="SUPFAM" id="SSF52540">
    <property type="entry name" value="P-loop containing nucleoside triphosphate hydrolases"/>
    <property type="match status" value="1"/>
</dbReference>
<comment type="caution">
    <text evidence="4">The sequence shown here is derived from an EMBL/GenBank/DDBJ whole genome shotgun (WGS) entry which is preliminary data.</text>
</comment>